<comment type="caution">
    <text evidence="2">The sequence shown here is derived from an EMBL/GenBank/DDBJ whole genome shotgun (WGS) entry which is preliminary data.</text>
</comment>
<keyword evidence="3" id="KW-1185">Reference proteome</keyword>
<sequence>MNYRKDTENVAAKDCQDPRERTTSNHEATTNDSQRLGNVLTVLGGATEKKDAKKESSQMGQVGARSSPVPLDRYKT</sequence>
<gene>
    <name evidence="2" type="ORF">Sjap_023769</name>
</gene>
<evidence type="ECO:0000313" key="2">
    <source>
        <dbReference type="EMBL" id="KAK9090592.1"/>
    </source>
</evidence>
<evidence type="ECO:0000256" key="1">
    <source>
        <dbReference type="SAM" id="MobiDB-lite"/>
    </source>
</evidence>
<feature type="compositionally biased region" description="Polar residues" evidence="1">
    <location>
        <begin position="25"/>
        <end position="36"/>
    </location>
</feature>
<protein>
    <submittedName>
        <fullName evidence="2">Uncharacterized protein</fullName>
    </submittedName>
</protein>
<feature type="compositionally biased region" description="Basic and acidic residues" evidence="1">
    <location>
        <begin position="47"/>
        <end position="56"/>
    </location>
</feature>
<reference evidence="2 3" key="1">
    <citation type="submission" date="2024-01" db="EMBL/GenBank/DDBJ databases">
        <title>Genome assemblies of Stephania.</title>
        <authorList>
            <person name="Yang L."/>
        </authorList>
    </citation>
    <scope>NUCLEOTIDE SEQUENCE [LARGE SCALE GENOMIC DNA]</scope>
    <source>
        <strain evidence="2">QJT</strain>
        <tissue evidence="2">Leaf</tissue>
    </source>
</reference>
<feature type="compositionally biased region" description="Basic and acidic residues" evidence="1">
    <location>
        <begin position="14"/>
        <end position="24"/>
    </location>
</feature>
<dbReference type="AlphaFoldDB" id="A0AAP0EFD5"/>
<name>A0AAP0EFD5_9MAGN</name>
<organism evidence="2 3">
    <name type="scientific">Stephania japonica</name>
    <dbReference type="NCBI Taxonomy" id="461633"/>
    <lineage>
        <taxon>Eukaryota</taxon>
        <taxon>Viridiplantae</taxon>
        <taxon>Streptophyta</taxon>
        <taxon>Embryophyta</taxon>
        <taxon>Tracheophyta</taxon>
        <taxon>Spermatophyta</taxon>
        <taxon>Magnoliopsida</taxon>
        <taxon>Ranunculales</taxon>
        <taxon>Menispermaceae</taxon>
        <taxon>Menispermoideae</taxon>
        <taxon>Cissampelideae</taxon>
        <taxon>Stephania</taxon>
    </lineage>
</organism>
<accession>A0AAP0EFD5</accession>
<evidence type="ECO:0000313" key="3">
    <source>
        <dbReference type="Proteomes" id="UP001417504"/>
    </source>
</evidence>
<feature type="region of interest" description="Disordered" evidence="1">
    <location>
        <begin position="1"/>
        <end position="76"/>
    </location>
</feature>
<dbReference type="Proteomes" id="UP001417504">
    <property type="component" value="Unassembled WGS sequence"/>
</dbReference>
<dbReference type="EMBL" id="JBBNAE010000010">
    <property type="protein sequence ID" value="KAK9090592.1"/>
    <property type="molecule type" value="Genomic_DNA"/>
</dbReference>
<proteinExistence type="predicted"/>